<comment type="caution">
    <text evidence="3">The sequence shown here is derived from an EMBL/GenBank/DDBJ whole genome shotgun (WGS) entry which is preliminary data.</text>
</comment>
<dbReference type="PANTHER" id="PTHR12832">
    <property type="entry name" value="TESTIS-SPECIFIC PROTEIN PBS13 T-COMPLEX 11"/>
    <property type="match status" value="1"/>
</dbReference>
<comment type="similarity">
    <text evidence="1">Belongs to the TCP11 family.</text>
</comment>
<feature type="compositionally biased region" description="Basic residues" evidence="2">
    <location>
        <begin position="1"/>
        <end position="10"/>
    </location>
</feature>
<keyword evidence="4" id="KW-1185">Reference proteome</keyword>
<dbReference type="OrthoDB" id="276323at2759"/>
<dbReference type="Proteomes" id="UP000284706">
    <property type="component" value="Unassembled WGS sequence"/>
</dbReference>
<dbReference type="AlphaFoldDB" id="A0A409YXR0"/>
<feature type="compositionally biased region" description="Basic and acidic residues" evidence="2">
    <location>
        <begin position="11"/>
        <end position="30"/>
    </location>
</feature>
<evidence type="ECO:0000313" key="4">
    <source>
        <dbReference type="Proteomes" id="UP000284706"/>
    </source>
</evidence>
<feature type="compositionally biased region" description="Polar residues" evidence="2">
    <location>
        <begin position="31"/>
        <end position="41"/>
    </location>
</feature>
<dbReference type="InParanoid" id="A0A409YXR0"/>
<feature type="compositionally biased region" description="Low complexity" evidence="2">
    <location>
        <begin position="58"/>
        <end position="68"/>
    </location>
</feature>
<dbReference type="GO" id="GO:0010737">
    <property type="term" value="P:protein kinase A signaling"/>
    <property type="evidence" value="ECO:0007669"/>
    <property type="project" value="TreeGrafter"/>
</dbReference>
<evidence type="ECO:0000313" key="3">
    <source>
        <dbReference type="EMBL" id="PPR07779.1"/>
    </source>
</evidence>
<reference evidence="3 4" key="1">
    <citation type="journal article" date="2018" name="Evol. Lett.">
        <title>Horizontal gene cluster transfer increased hallucinogenic mushroom diversity.</title>
        <authorList>
            <person name="Reynolds H.T."/>
            <person name="Vijayakumar V."/>
            <person name="Gluck-Thaler E."/>
            <person name="Korotkin H.B."/>
            <person name="Matheny P.B."/>
            <person name="Slot J.C."/>
        </authorList>
    </citation>
    <scope>NUCLEOTIDE SEQUENCE [LARGE SCALE GENOMIC DNA]</scope>
    <source>
        <strain evidence="3 4">SRW20</strain>
    </source>
</reference>
<evidence type="ECO:0000256" key="2">
    <source>
        <dbReference type="SAM" id="MobiDB-lite"/>
    </source>
</evidence>
<dbReference type="STRING" id="231916.A0A409YXR0"/>
<evidence type="ECO:0000256" key="1">
    <source>
        <dbReference type="ARBA" id="ARBA00010954"/>
    </source>
</evidence>
<dbReference type="PANTHER" id="PTHR12832:SF11">
    <property type="entry name" value="LD23868P"/>
    <property type="match status" value="1"/>
</dbReference>
<dbReference type="InterPro" id="IPR008862">
    <property type="entry name" value="Tcp11"/>
</dbReference>
<sequence length="760" mass="84256">MDDLAHRKRKQDNDDRQDSAAAEVAERRSTADSTAAPSSNAPRRPRLAETTGEAMWTSPSSPQVSSPLSAAPVVLNNASSTKRPRIDTQDATLRKRPLPRRASPINTPLTAVRQGSDIEDIGIVSTADPGPSSGSLLRERGPHVLDQRGLTLLQCPVDLSSPHIPSMKPLINRSTLKELELDIILRNPVIRHDLLFDPGLQFRPRRKRETTEKYWNAVWEEIQTSCTCVTLDTKGNLRPKDCICARCPESLPHPVMQTVENPGVYTIRMPSRIPALLTEFIEVMVYVIQPLNNTNIYTDPNAIREQAQEHSQHAAYLRSIFDVALIEQELKHKVFDPSGLFFHIGETLKHHCAPMRDRAVEEMVQVAQKPGPEAFKAVRMCLELLELMKLDIANHQLTQLRPWLLRNTGVFEVKAFKLRFGGDASLHNTREWLHTAHDSLLARRQPIFHPSWPNGSLKYSELTRNQQIYLSSLKGVVDIVFDSQNLSSPPSANNSPPASPVSPTSATSPTSSPLITVPETLYLDKSRISHLSSDAVDATALYMFLLLFRQLVFSDAPESPTSSLKISPSDMTRLKREIRDIGPSSLGTCFLAPDIDQASQEYKDWQDRRNAKQDLVLQVAKRASDIRNGVSSSENVGGAPDSSLLSLAQRWADVHMQPGSSLSVFLLHRMRDAVFDAVVCLAYPGREAAARAGKSLCVDLSSSGGTLSDAQVQPAQAAGMESLTDEIRRLAEKIARLALIHLNTHLPLYESEGFFSNRVA</sequence>
<name>A0A409YXR0_9AGAR</name>
<evidence type="ECO:0008006" key="5">
    <source>
        <dbReference type="Google" id="ProtNLM"/>
    </source>
</evidence>
<feature type="region of interest" description="Disordered" evidence="2">
    <location>
        <begin position="487"/>
        <end position="512"/>
    </location>
</feature>
<gene>
    <name evidence="3" type="ORF">CVT26_014964</name>
</gene>
<organism evidence="3 4">
    <name type="scientific">Gymnopilus dilepis</name>
    <dbReference type="NCBI Taxonomy" id="231916"/>
    <lineage>
        <taxon>Eukaryota</taxon>
        <taxon>Fungi</taxon>
        <taxon>Dikarya</taxon>
        <taxon>Basidiomycota</taxon>
        <taxon>Agaricomycotina</taxon>
        <taxon>Agaricomycetes</taxon>
        <taxon>Agaricomycetidae</taxon>
        <taxon>Agaricales</taxon>
        <taxon>Agaricineae</taxon>
        <taxon>Hymenogastraceae</taxon>
        <taxon>Gymnopilus</taxon>
    </lineage>
</organism>
<feature type="region of interest" description="Disordered" evidence="2">
    <location>
        <begin position="1"/>
        <end position="68"/>
    </location>
</feature>
<dbReference type="EMBL" id="NHYE01000001">
    <property type="protein sequence ID" value="PPR07779.1"/>
    <property type="molecule type" value="Genomic_DNA"/>
</dbReference>
<proteinExistence type="inferred from homology"/>
<dbReference type="Pfam" id="PF05794">
    <property type="entry name" value="Tcp11"/>
    <property type="match status" value="1"/>
</dbReference>
<accession>A0A409YXR0</accession>
<protein>
    <recommendedName>
        <fullName evidence="5">Tcp11-domain-containing protein</fullName>
    </recommendedName>
</protein>